<evidence type="ECO:0000313" key="4">
    <source>
        <dbReference type="Proteomes" id="UP001230268"/>
    </source>
</evidence>
<evidence type="ECO:0000256" key="2">
    <source>
        <dbReference type="SAM" id="SignalP"/>
    </source>
</evidence>
<feature type="transmembrane region" description="Helical" evidence="1">
    <location>
        <begin position="346"/>
        <end position="362"/>
    </location>
</feature>
<keyword evidence="1" id="KW-1133">Transmembrane helix</keyword>
<feature type="signal peptide" evidence="2">
    <location>
        <begin position="1"/>
        <end position="20"/>
    </location>
</feature>
<feature type="chain" id="PRO_5042111880" evidence="2">
    <location>
        <begin position="21"/>
        <end position="530"/>
    </location>
</feature>
<protein>
    <submittedName>
        <fullName evidence="3">Uncharacterized protein</fullName>
    </submittedName>
</protein>
<keyword evidence="4" id="KW-1185">Reference proteome</keyword>
<keyword evidence="1" id="KW-0812">Transmembrane</keyword>
<proteinExistence type="predicted"/>
<evidence type="ECO:0000256" key="1">
    <source>
        <dbReference type="SAM" id="Phobius"/>
    </source>
</evidence>
<reference evidence="3" key="1">
    <citation type="submission" date="2023-08" db="EMBL/GenBank/DDBJ databases">
        <title>Draft sequence of the Babesia gibsoni genome.</title>
        <authorList>
            <person name="Yamagishi J.Y."/>
            <person name="Xuan X.X."/>
        </authorList>
    </citation>
    <scope>NUCLEOTIDE SEQUENCE</scope>
    <source>
        <strain evidence="3">Azabu</strain>
    </source>
</reference>
<organism evidence="3 4">
    <name type="scientific">Babesia gibsoni</name>
    <dbReference type="NCBI Taxonomy" id="33632"/>
    <lineage>
        <taxon>Eukaryota</taxon>
        <taxon>Sar</taxon>
        <taxon>Alveolata</taxon>
        <taxon>Apicomplexa</taxon>
        <taxon>Aconoidasida</taxon>
        <taxon>Piroplasmida</taxon>
        <taxon>Babesiidae</taxon>
        <taxon>Babesia</taxon>
    </lineage>
</organism>
<dbReference type="AlphaFoldDB" id="A0AAD8LGV5"/>
<accession>A0AAD8LGV5</accession>
<gene>
    <name evidence="3" type="ORF">BgAZ_404300</name>
</gene>
<name>A0AAD8LGV5_BABGI</name>
<keyword evidence="1" id="KW-0472">Membrane</keyword>
<keyword evidence="2" id="KW-0732">Signal</keyword>
<feature type="transmembrane region" description="Helical" evidence="1">
    <location>
        <begin position="374"/>
        <end position="394"/>
    </location>
</feature>
<sequence>MATVMATALCIVLLGLVTEGLFIDVSTVGDNVSGLHINLCNVPVLASAAEQLPIYSFQFSLEKGGTLEGGIAFKVNKTEDDGSAVVTSADVTNSLGGNAIFRQPGHSIQIRSRFTSARGLGNQYTVYQLLQHVYSWLFGPKKEQQPVEATDSNDPLMANSADLDNVYILLLSSAQLEAYMASDYQKQIEASKNKRGYVYNSNIAAEIHVPASAGRFYTKFLYKAKETDRFALFIFNADLKKISIKGMVSFVNPGNDHLPVEMKYYYEVLTFWEVVFILTGILTFNYLTFCCHTTAKMVNYLLAFNFVLVAFYLQLDRYVLLSIKKSGTYSNILWTSVHLLRRLHEIYLRTILILLALGWKVIRDRISEMENRMLITFGVFSCIIGFIEILVNGIDVSRYIINTATFIAILIATNFNTLILQSRLTDEGLNQNAGVSYAIMKSYNIFRLGFFAFVFKPLFYSSFRGICLQLSSERYFVWDEHIMLFLDLMYDHAVYCLCFFAFIPASEIPLFKHVLADSSPNCSEMRSPSH</sequence>
<feature type="transmembrane region" description="Helical" evidence="1">
    <location>
        <begin position="264"/>
        <end position="286"/>
    </location>
</feature>
<dbReference type="Proteomes" id="UP001230268">
    <property type="component" value="Unassembled WGS sequence"/>
</dbReference>
<comment type="caution">
    <text evidence="3">The sequence shown here is derived from an EMBL/GenBank/DDBJ whole genome shotgun (WGS) entry which is preliminary data.</text>
</comment>
<feature type="transmembrane region" description="Helical" evidence="1">
    <location>
        <begin position="400"/>
        <end position="420"/>
    </location>
</feature>
<feature type="transmembrane region" description="Helical" evidence="1">
    <location>
        <begin position="298"/>
        <end position="315"/>
    </location>
</feature>
<dbReference type="EMBL" id="JAVEPI010000004">
    <property type="protein sequence ID" value="KAK1442400.1"/>
    <property type="molecule type" value="Genomic_DNA"/>
</dbReference>
<feature type="transmembrane region" description="Helical" evidence="1">
    <location>
        <begin position="483"/>
        <end position="503"/>
    </location>
</feature>
<evidence type="ECO:0000313" key="3">
    <source>
        <dbReference type="EMBL" id="KAK1442400.1"/>
    </source>
</evidence>